<reference evidence="2" key="1">
    <citation type="journal article" date="2014" name="Nat. Commun.">
        <title>Multiple recent horizontal transfers of a large genomic region in cheese making fungi.</title>
        <authorList>
            <person name="Cheeseman K."/>
            <person name="Ropars J."/>
            <person name="Renault P."/>
            <person name="Dupont J."/>
            <person name="Gouzy J."/>
            <person name="Branca A."/>
            <person name="Abraham A.L."/>
            <person name="Ceppi M."/>
            <person name="Conseiller E."/>
            <person name="Debuchy R."/>
            <person name="Malagnac F."/>
            <person name="Goarin A."/>
            <person name="Silar P."/>
            <person name="Lacoste S."/>
            <person name="Sallet E."/>
            <person name="Bensimon A."/>
            <person name="Giraud T."/>
            <person name="Brygoo Y."/>
        </authorList>
    </citation>
    <scope>NUCLEOTIDE SEQUENCE [LARGE SCALE GENOMIC DNA]</scope>
    <source>
        <strain evidence="2">FM164</strain>
    </source>
</reference>
<keyword evidence="3" id="KW-1185">Reference proteome</keyword>
<dbReference type="AlphaFoldDB" id="W6Q2A1"/>
<dbReference type="Proteomes" id="UP000030686">
    <property type="component" value="Unassembled WGS sequence"/>
</dbReference>
<name>W6Q2A1_PENRF</name>
<dbReference type="EMBL" id="HG792016">
    <property type="protein sequence ID" value="CDM30435.1"/>
    <property type="molecule type" value="Genomic_DNA"/>
</dbReference>
<accession>W6Q2A1</accession>
<evidence type="ECO:0000313" key="2">
    <source>
        <dbReference type="EMBL" id="CDM30435.1"/>
    </source>
</evidence>
<evidence type="ECO:0000256" key="1">
    <source>
        <dbReference type="SAM" id="MobiDB-lite"/>
    </source>
</evidence>
<feature type="region of interest" description="Disordered" evidence="1">
    <location>
        <begin position="1"/>
        <end position="22"/>
    </location>
</feature>
<evidence type="ECO:0000313" key="3">
    <source>
        <dbReference type="Proteomes" id="UP000030686"/>
    </source>
</evidence>
<proteinExistence type="predicted"/>
<sequence>MVHAAVSRARLKTVSRATDPEGTYPADSTLVSNFC</sequence>
<organism evidence="2 3">
    <name type="scientific">Penicillium roqueforti (strain FM164)</name>
    <dbReference type="NCBI Taxonomy" id="1365484"/>
    <lineage>
        <taxon>Eukaryota</taxon>
        <taxon>Fungi</taxon>
        <taxon>Dikarya</taxon>
        <taxon>Ascomycota</taxon>
        <taxon>Pezizomycotina</taxon>
        <taxon>Eurotiomycetes</taxon>
        <taxon>Eurotiomycetidae</taxon>
        <taxon>Eurotiales</taxon>
        <taxon>Aspergillaceae</taxon>
        <taxon>Penicillium</taxon>
    </lineage>
</organism>
<gene>
    <name evidence="2" type="ORF">PROQFM164_S02g000584</name>
</gene>
<protein>
    <submittedName>
        <fullName evidence="2">Genomic scaffold, ProqFM164S02</fullName>
    </submittedName>
</protein>